<reference evidence="1" key="1">
    <citation type="journal article" date="2023" name="G3 (Bethesda)">
        <title>A reference genome for the long-term kleptoplast-retaining sea slug Elysia crispata morphotype clarki.</title>
        <authorList>
            <person name="Eastman K.E."/>
            <person name="Pendleton A.L."/>
            <person name="Shaikh M.A."/>
            <person name="Suttiyut T."/>
            <person name="Ogas R."/>
            <person name="Tomko P."/>
            <person name="Gavelis G."/>
            <person name="Widhalm J.R."/>
            <person name="Wisecaver J.H."/>
        </authorList>
    </citation>
    <scope>NUCLEOTIDE SEQUENCE</scope>
    <source>
        <strain evidence="1">ECLA1</strain>
    </source>
</reference>
<dbReference type="AlphaFoldDB" id="A0AAE1B8A5"/>
<comment type="caution">
    <text evidence="1">The sequence shown here is derived from an EMBL/GenBank/DDBJ whole genome shotgun (WGS) entry which is preliminary data.</text>
</comment>
<evidence type="ECO:0000313" key="2">
    <source>
        <dbReference type="Proteomes" id="UP001283361"/>
    </source>
</evidence>
<evidence type="ECO:0000313" key="1">
    <source>
        <dbReference type="EMBL" id="KAK3801288.1"/>
    </source>
</evidence>
<gene>
    <name evidence="1" type="ORF">RRG08_067091</name>
</gene>
<sequence>MIFDHRNPSMERGNASISWLLRPSENNMNSSSIILMAWGKMLPLVSRQESASRSRDMITIELRYLYRELATVVKLVDNDYNDSVTCDISHFSPASCCLSHDTPVTSHLPPVACLMTHQSLLTCHLLPVS</sequence>
<keyword evidence="2" id="KW-1185">Reference proteome</keyword>
<organism evidence="1 2">
    <name type="scientific">Elysia crispata</name>
    <name type="common">lettuce slug</name>
    <dbReference type="NCBI Taxonomy" id="231223"/>
    <lineage>
        <taxon>Eukaryota</taxon>
        <taxon>Metazoa</taxon>
        <taxon>Spiralia</taxon>
        <taxon>Lophotrochozoa</taxon>
        <taxon>Mollusca</taxon>
        <taxon>Gastropoda</taxon>
        <taxon>Heterobranchia</taxon>
        <taxon>Euthyneura</taxon>
        <taxon>Panpulmonata</taxon>
        <taxon>Sacoglossa</taxon>
        <taxon>Placobranchoidea</taxon>
        <taxon>Plakobranchidae</taxon>
        <taxon>Elysia</taxon>
    </lineage>
</organism>
<dbReference type="EMBL" id="JAWDGP010000342">
    <property type="protein sequence ID" value="KAK3801288.1"/>
    <property type="molecule type" value="Genomic_DNA"/>
</dbReference>
<proteinExistence type="predicted"/>
<protein>
    <submittedName>
        <fullName evidence="1">Uncharacterized protein</fullName>
    </submittedName>
</protein>
<name>A0AAE1B8A5_9GAST</name>
<accession>A0AAE1B8A5</accession>
<dbReference type="Proteomes" id="UP001283361">
    <property type="component" value="Unassembled WGS sequence"/>
</dbReference>